<comment type="caution">
    <text evidence="2">The sequence shown here is derived from an EMBL/GenBank/DDBJ whole genome shotgun (WGS) entry which is preliminary data.</text>
</comment>
<dbReference type="SUPFAM" id="SSF143422">
    <property type="entry name" value="Transposase IS200-like"/>
    <property type="match status" value="1"/>
</dbReference>
<proteinExistence type="predicted"/>
<evidence type="ECO:0000313" key="3">
    <source>
        <dbReference type="Proteomes" id="UP001226084"/>
    </source>
</evidence>
<dbReference type="PANTHER" id="PTHR36966">
    <property type="entry name" value="REP-ASSOCIATED TYROSINE TRANSPOSASE"/>
    <property type="match status" value="1"/>
</dbReference>
<evidence type="ECO:0000313" key="2">
    <source>
        <dbReference type="EMBL" id="MDQ1109541.1"/>
    </source>
</evidence>
<dbReference type="SMART" id="SM01321">
    <property type="entry name" value="Y1_Tnp"/>
    <property type="match status" value="1"/>
</dbReference>
<dbReference type="EMBL" id="JAUTAS010000001">
    <property type="protein sequence ID" value="MDQ1109541.1"/>
    <property type="molecule type" value="Genomic_DNA"/>
</dbReference>
<name>A0AAP5AJY8_9GAMM</name>
<sequence length="149" mass="17293">MSSHRLRLGRRSIVGQVYVMTTRCAGQSRWFDDPEAAEIVVNQLRQMDRSRCTHTLAWVVMPDHIHWMFELRSHSLAYVARRFKSSSALSLNRLKGRQGKVWQPGFFDHAVRADEALLRHAHYIVGNPIRAGITANIGDYKHAWCRWPL</sequence>
<dbReference type="Pfam" id="PF01797">
    <property type="entry name" value="Y1_Tnp"/>
    <property type="match status" value="1"/>
</dbReference>
<dbReference type="AlphaFoldDB" id="A0AAP5AJY8"/>
<dbReference type="InterPro" id="IPR052715">
    <property type="entry name" value="RAYT_transposase"/>
</dbReference>
<dbReference type="GO" id="GO:0004803">
    <property type="term" value="F:transposase activity"/>
    <property type="evidence" value="ECO:0007669"/>
    <property type="project" value="InterPro"/>
</dbReference>
<organism evidence="2 3">
    <name type="scientific">Stenotrophomonas rhizophila</name>
    <dbReference type="NCBI Taxonomy" id="216778"/>
    <lineage>
        <taxon>Bacteria</taxon>
        <taxon>Pseudomonadati</taxon>
        <taxon>Pseudomonadota</taxon>
        <taxon>Gammaproteobacteria</taxon>
        <taxon>Lysobacterales</taxon>
        <taxon>Lysobacteraceae</taxon>
        <taxon>Stenotrophomonas</taxon>
    </lineage>
</organism>
<dbReference type="PANTHER" id="PTHR36966:SF1">
    <property type="entry name" value="REP-ASSOCIATED TYROSINE TRANSPOSASE"/>
    <property type="match status" value="1"/>
</dbReference>
<dbReference type="GO" id="GO:0043565">
    <property type="term" value="F:sequence-specific DNA binding"/>
    <property type="evidence" value="ECO:0007669"/>
    <property type="project" value="TreeGrafter"/>
</dbReference>
<accession>A0AAP5AJY8</accession>
<dbReference type="InterPro" id="IPR002686">
    <property type="entry name" value="Transposase_17"/>
</dbReference>
<dbReference type="NCBIfam" id="NF047646">
    <property type="entry name" value="REP_Tyr_transpos"/>
    <property type="match status" value="1"/>
</dbReference>
<dbReference type="InterPro" id="IPR036515">
    <property type="entry name" value="Transposase_17_sf"/>
</dbReference>
<dbReference type="Gene3D" id="3.30.70.1290">
    <property type="entry name" value="Transposase IS200-like"/>
    <property type="match status" value="1"/>
</dbReference>
<dbReference type="Proteomes" id="UP001226084">
    <property type="component" value="Unassembled WGS sequence"/>
</dbReference>
<protein>
    <submittedName>
        <fullName evidence="2">Transposase</fullName>
    </submittedName>
</protein>
<reference evidence="2" key="1">
    <citation type="submission" date="2023-07" db="EMBL/GenBank/DDBJ databases">
        <title>Functional and genomic diversity of the sorghum phyllosphere microbiome.</title>
        <authorList>
            <person name="Shade A."/>
        </authorList>
    </citation>
    <scope>NUCLEOTIDE SEQUENCE</scope>
    <source>
        <strain evidence="2">SORGH_AS_0457</strain>
    </source>
</reference>
<gene>
    <name evidence="2" type="ORF">QE424_002700</name>
</gene>
<feature type="domain" description="Transposase IS200-like" evidence="1">
    <location>
        <begin position="13"/>
        <end position="127"/>
    </location>
</feature>
<dbReference type="GO" id="GO:0006313">
    <property type="term" value="P:DNA transposition"/>
    <property type="evidence" value="ECO:0007669"/>
    <property type="project" value="InterPro"/>
</dbReference>
<dbReference type="RefSeq" id="WP_068854566.1">
    <property type="nucleotide sequence ID" value="NZ_CP016294.1"/>
</dbReference>
<evidence type="ECO:0000259" key="1">
    <source>
        <dbReference type="SMART" id="SM01321"/>
    </source>
</evidence>